<evidence type="ECO:0008006" key="3">
    <source>
        <dbReference type="Google" id="ProtNLM"/>
    </source>
</evidence>
<sequence>MRRAPGRLQITDVRVERLQDITAEQARAEGVRNDPKVENMEVEGMIYGSKTLFEVLWCDINGEDSWDANPWVWVIEFKRVKP</sequence>
<dbReference type="RefSeq" id="WP_155585948.1">
    <property type="nucleotide sequence ID" value="NZ_JBHSTH010000008.1"/>
</dbReference>
<dbReference type="AlphaFoldDB" id="A0A6I3WHQ4"/>
<protein>
    <recommendedName>
        <fullName evidence="3">Morphogenetic protein</fullName>
    </recommendedName>
</protein>
<name>A0A6I3WHQ4_9PSED</name>
<comment type="caution">
    <text evidence="1">The sequence shown here is derived from an EMBL/GenBank/DDBJ whole genome shotgun (WGS) entry which is preliminary data.</text>
</comment>
<evidence type="ECO:0000313" key="1">
    <source>
        <dbReference type="EMBL" id="MUF07821.1"/>
    </source>
</evidence>
<dbReference type="OrthoDB" id="72471at2"/>
<keyword evidence="2" id="KW-1185">Reference proteome</keyword>
<evidence type="ECO:0000313" key="2">
    <source>
        <dbReference type="Proteomes" id="UP000438196"/>
    </source>
</evidence>
<dbReference type="EMBL" id="WNNK01000032">
    <property type="protein sequence ID" value="MUF07821.1"/>
    <property type="molecule type" value="Genomic_DNA"/>
</dbReference>
<organism evidence="1 2">
    <name type="scientific">Pseudomonas spelaei</name>
    <dbReference type="NCBI Taxonomy" id="1055469"/>
    <lineage>
        <taxon>Bacteria</taxon>
        <taxon>Pseudomonadati</taxon>
        <taxon>Pseudomonadota</taxon>
        <taxon>Gammaproteobacteria</taxon>
        <taxon>Pseudomonadales</taxon>
        <taxon>Pseudomonadaceae</taxon>
        <taxon>Pseudomonas</taxon>
    </lineage>
</organism>
<accession>A0A6I3WHQ4</accession>
<gene>
    <name evidence="1" type="ORF">GNF76_26085</name>
</gene>
<proteinExistence type="predicted"/>
<dbReference type="Proteomes" id="UP000438196">
    <property type="component" value="Unassembled WGS sequence"/>
</dbReference>
<reference evidence="1 2" key="1">
    <citation type="submission" date="2019-11" db="EMBL/GenBank/DDBJ databases">
        <title>Pseudomonas karstica sp. nov. and Pseudomonas spelaei sp. nov. from karst caves.</title>
        <authorList>
            <person name="Zeman M."/>
        </authorList>
    </citation>
    <scope>NUCLEOTIDE SEQUENCE [LARGE SCALE GENOMIC DNA]</scope>
    <source>
        <strain evidence="1 2">CCM 7893</strain>
    </source>
</reference>